<sequence length="256" mass="29179">MVWFLLGKMKDIYNLERRIFLSRSGVFKLMIMRMKYSVLTLLFMAIFVQTALAEEPDSLSVQKPEMSVPLSLQLQQSPTDSVMPHDFGVEVGTSVFTNFKHGYGFNQYVAPRFSFSPSKRWRVDMLGTMGVTRFEDMPLYSYYLNEYPVMSGRYYYASLLGQATYAVNEKLFLGGTGFVSNTFQSENELNPAVKNLTNYGSSLFVGYKFSDKFSMQAEFSISKVGNPYNGGYYNTPGGYPQTDYYRTSPVSTDPMK</sequence>
<comment type="caution">
    <text evidence="1">The sequence shown here is derived from an EMBL/GenBank/DDBJ whole genome shotgun (WGS) entry which is preliminary data.</text>
</comment>
<dbReference type="Proteomes" id="UP000240621">
    <property type="component" value="Unassembled WGS sequence"/>
</dbReference>
<accession>A0A2P8C6Y1</accession>
<reference evidence="1 2" key="1">
    <citation type="submission" date="2018-03" db="EMBL/GenBank/DDBJ databases">
        <title>Genomic Encyclopedia of Archaeal and Bacterial Type Strains, Phase II (KMG-II): from individual species to whole genera.</title>
        <authorList>
            <person name="Goeker M."/>
        </authorList>
    </citation>
    <scope>NUCLEOTIDE SEQUENCE [LARGE SCALE GENOMIC DNA]</scope>
    <source>
        <strain evidence="1 2">DSM 27267</strain>
    </source>
</reference>
<proteinExistence type="predicted"/>
<dbReference type="AlphaFoldDB" id="A0A2P8C6Y1"/>
<organism evidence="1 2">
    <name type="scientific">Prolixibacter denitrificans</name>
    <dbReference type="NCBI Taxonomy" id="1541063"/>
    <lineage>
        <taxon>Bacteria</taxon>
        <taxon>Pseudomonadati</taxon>
        <taxon>Bacteroidota</taxon>
        <taxon>Bacteroidia</taxon>
        <taxon>Marinilabiliales</taxon>
        <taxon>Prolixibacteraceae</taxon>
        <taxon>Prolixibacter</taxon>
    </lineage>
</organism>
<name>A0A2P8C6Y1_9BACT</name>
<protein>
    <submittedName>
        <fullName evidence="1">Uncharacterized protein</fullName>
    </submittedName>
</protein>
<gene>
    <name evidence="1" type="ORF">CLV93_1135</name>
</gene>
<evidence type="ECO:0000313" key="1">
    <source>
        <dbReference type="EMBL" id="PSK80711.1"/>
    </source>
</evidence>
<dbReference type="EMBL" id="PYGC01000013">
    <property type="protein sequence ID" value="PSK80711.1"/>
    <property type="molecule type" value="Genomic_DNA"/>
</dbReference>
<evidence type="ECO:0000313" key="2">
    <source>
        <dbReference type="Proteomes" id="UP000240621"/>
    </source>
</evidence>